<evidence type="ECO:0000313" key="1">
    <source>
        <dbReference type="EMBL" id="VCW77306.1"/>
    </source>
</evidence>
<gene>
    <name evidence="1" type="ORF">BN2614_LOCUS1</name>
</gene>
<name>A0A9X9LN18_GULGU</name>
<protein>
    <submittedName>
        <fullName evidence="1">Uncharacterized protein</fullName>
    </submittedName>
</protein>
<reference evidence="1 2" key="1">
    <citation type="submission" date="2018-10" db="EMBL/GenBank/DDBJ databases">
        <authorList>
            <person name="Ekblom R."/>
            <person name="Jareborg N."/>
        </authorList>
    </citation>
    <scope>NUCLEOTIDE SEQUENCE [LARGE SCALE GENOMIC DNA]</scope>
    <source>
        <tissue evidence="1">Muscle</tissue>
    </source>
</reference>
<dbReference type="EMBL" id="CYRY02008651">
    <property type="protein sequence ID" value="VCW77306.1"/>
    <property type="molecule type" value="Genomic_DNA"/>
</dbReference>
<dbReference type="Proteomes" id="UP000269945">
    <property type="component" value="Unassembled WGS sequence"/>
</dbReference>
<comment type="caution">
    <text evidence="1">The sequence shown here is derived from an EMBL/GenBank/DDBJ whole genome shotgun (WGS) entry which is preliminary data.</text>
</comment>
<feature type="non-terminal residue" evidence="1">
    <location>
        <position position="1"/>
    </location>
</feature>
<evidence type="ECO:0000313" key="2">
    <source>
        <dbReference type="Proteomes" id="UP000269945"/>
    </source>
</evidence>
<sequence>ERVFVFVFVFVAPHFSSFSSTLLSAFKTELDVFIDNLGYLKNLFKLNKLVLRGYNHVSSISTSEAKNDTTS</sequence>
<dbReference type="AlphaFoldDB" id="A0A9X9LN18"/>
<proteinExistence type="predicted"/>
<organism evidence="1 2">
    <name type="scientific">Gulo gulo</name>
    <name type="common">Wolverine</name>
    <name type="synonym">Gluton</name>
    <dbReference type="NCBI Taxonomy" id="48420"/>
    <lineage>
        <taxon>Eukaryota</taxon>
        <taxon>Metazoa</taxon>
        <taxon>Chordata</taxon>
        <taxon>Craniata</taxon>
        <taxon>Vertebrata</taxon>
        <taxon>Euteleostomi</taxon>
        <taxon>Mammalia</taxon>
        <taxon>Eutheria</taxon>
        <taxon>Laurasiatheria</taxon>
        <taxon>Carnivora</taxon>
        <taxon>Caniformia</taxon>
        <taxon>Musteloidea</taxon>
        <taxon>Mustelidae</taxon>
        <taxon>Guloninae</taxon>
        <taxon>Gulo</taxon>
    </lineage>
</organism>
<accession>A0A9X9LN18</accession>
<keyword evidence="2" id="KW-1185">Reference proteome</keyword>